<dbReference type="KEGG" id="cbae:COR50_05880"/>
<keyword evidence="5 7" id="KW-1133">Transmembrane helix</keyword>
<sequence>MIGFPPGRSTPFAYDQVSRSQFFTYTCMALESLNWDISFANEQYIIAFTHFSWKSWNEQITVQMFDDHAIIRSQCTGAQVIDFGKNKQNLQELTSLIQSIAASTNPDHYAWQHGQYIKQFEEINKEHTGTLHLTRKRKVIKNFLSVFLPVKGYYVTPILIALNVFFFVLITLNSYDSNAVNPFDLQFFANYKPSTLRGQAYRLVTCLFVHFDVLHLFFNMYFLMVAGLYLESFLGSRRFLLTYILCGLSASLASVWWNDFIVSAGASGAILGLYGVILAITTQKLLEPRERKNLFISIGILVGIQLLLSLKNNSNIDHASHIGGLLAGFILGWLYYPSLLHPTWRRLQQVTFFLVMIGGLGTSVFAYQNMNRDIFRYQEILDTIDRNRQLAFSIYNLPSTYTKEQQLRQIKEYGIFYWDENLSLLKEADHLQISRKSKKFNRILKKYNLVQKKIFIYQYKRIEENTEKYDSLILAGRATADELSHEANF</sequence>
<dbReference type="InterPro" id="IPR035952">
    <property type="entry name" value="Rhomboid-like_sf"/>
</dbReference>
<evidence type="ECO:0000256" key="4">
    <source>
        <dbReference type="ARBA" id="ARBA00022801"/>
    </source>
</evidence>
<keyword evidence="10" id="KW-1185">Reference proteome</keyword>
<dbReference type="InterPro" id="IPR022764">
    <property type="entry name" value="Peptidase_S54_rhomboid_dom"/>
</dbReference>
<dbReference type="GO" id="GO:0004252">
    <property type="term" value="F:serine-type endopeptidase activity"/>
    <property type="evidence" value="ECO:0007669"/>
    <property type="project" value="InterPro"/>
</dbReference>
<feature type="transmembrane region" description="Helical" evidence="7">
    <location>
        <begin position="143"/>
        <end position="170"/>
    </location>
</feature>
<feature type="transmembrane region" description="Helical" evidence="7">
    <location>
        <begin position="240"/>
        <end position="257"/>
    </location>
</feature>
<dbReference type="InterPro" id="IPR050925">
    <property type="entry name" value="Rhomboid_protease_S54"/>
</dbReference>
<dbReference type="Gene3D" id="1.20.1540.10">
    <property type="entry name" value="Rhomboid-like"/>
    <property type="match status" value="1"/>
</dbReference>
<keyword evidence="3 7" id="KW-0812">Transmembrane</keyword>
<feature type="transmembrane region" description="Helical" evidence="7">
    <location>
        <begin position="263"/>
        <end position="281"/>
    </location>
</feature>
<proteinExistence type="inferred from homology"/>
<dbReference type="RefSeq" id="WP_098193126.1">
    <property type="nucleotide sequence ID" value="NZ_CP023777.1"/>
</dbReference>
<comment type="subcellular location">
    <subcellularLocation>
        <location evidence="1">Membrane</location>
        <topology evidence="1">Multi-pass membrane protein</topology>
    </subcellularLocation>
</comment>
<evidence type="ECO:0000313" key="9">
    <source>
        <dbReference type="EMBL" id="ATL46739.1"/>
    </source>
</evidence>
<evidence type="ECO:0000256" key="1">
    <source>
        <dbReference type="ARBA" id="ARBA00004141"/>
    </source>
</evidence>
<evidence type="ECO:0000256" key="2">
    <source>
        <dbReference type="ARBA" id="ARBA00009045"/>
    </source>
</evidence>
<feature type="domain" description="Peptidase S54 rhomboid" evidence="8">
    <location>
        <begin position="198"/>
        <end position="336"/>
    </location>
</feature>
<evidence type="ECO:0000256" key="5">
    <source>
        <dbReference type="ARBA" id="ARBA00022989"/>
    </source>
</evidence>
<organism evidence="9 10">
    <name type="scientific">Chitinophaga caeni</name>
    <dbReference type="NCBI Taxonomy" id="2029983"/>
    <lineage>
        <taxon>Bacteria</taxon>
        <taxon>Pseudomonadati</taxon>
        <taxon>Bacteroidota</taxon>
        <taxon>Chitinophagia</taxon>
        <taxon>Chitinophagales</taxon>
        <taxon>Chitinophagaceae</taxon>
        <taxon>Chitinophaga</taxon>
    </lineage>
</organism>
<evidence type="ECO:0000256" key="7">
    <source>
        <dbReference type="SAM" id="Phobius"/>
    </source>
</evidence>
<evidence type="ECO:0000313" key="10">
    <source>
        <dbReference type="Proteomes" id="UP000220133"/>
    </source>
</evidence>
<dbReference type="Proteomes" id="UP000220133">
    <property type="component" value="Chromosome"/>
</dbReference>
<evidence type="ECO:0000256" key="6">
    <source>
        <dbReference type="ARBA" id="ARBA00023136"/>
    </source>
</evidence>
<feature type="transmembrane region" description="Helical" evidence="7">
    <location>
        <begin position="293"/>
        <end position="310"/>
    </location>
</feature>
<gene>
    <name evidence="9" type="ORF">COR50_05880</name>
</gene>
<keyword evidence="6 7" id="KW-0472">Membrane</keyword>
<dbReference type="SUPFAM" id="SSF144091">
    <property type="entry name" value="Rhomboid-like"/>
    <property type="match status" value="1"/>
</dbReference>
<protein>
    <recommendedName>
        <fullName evidence="8">Peptidase S54 rhomboid domain-containing protein</fullName>
    </recommendedName>
</protein>
<dbReference type="PANTHER" id="PTHR43731">
    <property type="entry name" value="RHOMBOID PROTEASE"/>
    <property type="match status" value="1"/>
</dbReference>
<evidence type="ECO:0000256" key="3">
    <source>
        <dbReference type="ARBA" id="ARBA00022692"/>
    </source>
</evidence>
<dbReference type="EMBL" id="CP023777">
    <property type="protein sequence ID" value="ATL46739.1"/>
    <property type="molecule type" value="Genomic_DNA"/>
</dbReference>
<feature type="transmembrane region" description="Helical" evidence="7">
    <location>
        <begin position="322"/>
        <end position="338"/>
    </location>
</feature>
<dbReference type="PANTHER" id="PTHR43731:SF14">
    <property type="entry name" value="PRESENILIN-ASSOCIATED RHOMBOID-LIKE PROTEIN, MITOCHONDRIAL"/>
    <property type="match status" value="1"/>
</dbReference>
<feature type="transmembrane region" description="Helical" evidence="7">
    <location>
        <begin position="350"/>
        <end position="367"/>
    </location>
</feature>
<name>A0A291QRV3_9BACT</name>
<dbReference type="AlphaFoldDB" id="A0A291QRV3"/>
<feature type="transmembrane region" description="Helical" evidence="7">
    <location>
        <begin position="200"/>
        <end position="228"/>
    </location>
</feature>
<dbReference type="Pfam" id="PF01694">
    <property type="entry name" value="Rhomboid"/>
    <property type="match status" value="1"/>
</dbReference>
<comment type="similarity">
    <text evidence="2">Belongs to the peptidase S54 family.</text>
</comment>
<evidence type="ECO:0000259" key="8">
    <source>
        <dbReference type="Pfam" id="PF01694"/>
    </source>
</evidence>
<accession>A0A291QRV3</accession>
<keyword evidence="4" id="KW-0378">Hydrolase</keyword>
<reference evidence="9 10" key="1">
    <citation type="submission" date="2017-10" db="EMBL/GenBank/DDBJ databases">
        <title>Paenichitinophaga pekingensis gen. nov., sp. nov., isolated from activated sludge.</title>
        <authorList>
            <person name="Jin D."/>
            <person name="Kong X."/>
            <person name="Deng Y."/>
            <person name="Bai Z."/>
        </authorList>
    </citation>
    <scope>NUCLEOTIDE SEQUENCE [LARGE SCALE GENOMIC DNA]</scope>
    <source>
        <strain evidence="9 10">13</strain>
    </source>
</reference>
<dbReference type="GO" id="GO:0016020">
    <property type="term" value="C:membrane"/>
    <property type="evidence" value="ECO:0007669"/>
    <property type="project" value="UniProtKB-SubCell"/>
</dbReference>
<dbReference type="OrthoDB" id="9778341at2"/>